<reference evidence="1" key="1">
    <citation type="submission" date="2015-06" db="UniProtKB">
        <authorList>
            <consortium name="EnsemblPlants"/>
        </authorList>
    </citation>
    <scope>IDENTIFICATION</scope>
</reference>
<keyword evidence="2" id="KW-1185">Reference proteome</keyword>
<proteinExistence type="predicted"/>
<evidence type="ECO:0000313" key="2">
    <source>
        <dbReference type="Proteomes" id="UP000007306"/>
    </source>
</evidence>
<accession>I1QGQ4</accession>
<organism evidence="1 2">
    <name type="scientific">Oryza glaberrima</name>
    <name type="common">African rice</name>
    <dbReference type="NCBI Taxonomy" id="4538"/>
    <lineage>
        <taxon>Eukaryota</taxon>
        <taxon>Viridiplantae</taxon>
        <taxon>Streptophyta</taxon>
        <taxon>Embryophyta</taxon>
        <taxon>Tracheophyta</taxon>
        <taxon>Spermatophyta</taxon>
        <taxon>Magnoliopsida</taxon>
        <taxon>Liliopsida</taxon>
        <taxon>Poales</taxon>
        <taxon>Poaceae</taxon>
        <taxon>BOP clade</taxon>
        <taxon>Oryzoideae</taxon>
        <taxon>Oryzeae</taxon>
        <taxon>Oryzinae</taxon>
        <taxon>Oryza</taxon>
    </lineage>
</organism>
<dbReference type="Gramene" id="ORGLA08G0060500.1">
    <property type="protein sequence ID" value="ORGLA08G0060500.1"/>
    <property type="gene ID" value="ORGLA08G0060500"/>
</dbReference>
<name>I1QGQ4_ORYGL</name>
<evidence type="ECO:0000313" key="1">
    <source>
        <dbReference type="EnsemblPlants" id="ORGLA08G0060500.1"/>
    </source>
</evidence>
<sequence>MAEIAVSLVGNLIAGISALVEKEATLLQSVPENTR</sequence>
<protein>
    <submittedName>
        <fullName evidence="1">Uncharacterized protein</fullName>
    </submittedName>
</protein>
<dbReference type="EnsemblPlants" id="ORGLA08G0060500.1">
    <property type="protein sequence ID" value="ORGLA08G0060500.1"/>
    <property type="gene ID" value="ORGLA08G0060500"/>
</dbReference>
<dbReference type="Proteomes" id="UP000007306">
    <property type="component" value="Chromosome 8"/>
</dbReference>
<dbReference type="HOGENOM" id="CLU_3369257_0_0_1"/>
<dbReference type="AlphaFoldDB" id="I1QGQ4"/>
<reference evidence="1 2" key="2">
    <citation type="submission" date="2018-04" db="EMBL/GenBank/DDBJ databases">
        <title>OglaRS2 (Oryza glaberrima Reference Sequence Version 2).</title>
        <authorList>
            <person name="Zhang J."/>
            <person name="Kudrna D."/>
            <person name="Lee S."/>
            <person name="Talag J."/>
            <person name="Rajasekar S."/>
            <person name="Wing R.A."/>
        </authorList>
    </citation>
    <scope>NUCLEOTIDE SEQUENCE [LARGE SCALE GENOMIC DNA]</scope>
    <source>
        <strain evidence="1 2">cv. IRGC 96717</strain>
    </source>
</reference>